<dbReference type="InterPro" id="IPR013520">
    <property type="entry name" value="Ribonucl_H"/>
</dbReference>
<organism evidence="3">
    <name type="scientific">Phaeodactylum tricornutum</name>
    <name type="common">Diatom</name>
    <dbReference type="NCBI Taxonomy" id="2850"/>
    <lineage>
        <taxon>Eukaryota</taxon>
        <taxon>Sar</taxon>
        <taxon>Stramenopiles</taxon>
        <taxon>Ochrophyta</taxon>
        <taxon>Bacillariophyta</taxon>
        <taxon>Bacillariophyceae</taxon>
        <taxon>Bacillariophycidae</taxon>
        <taxon>Naviculales</taxon>
        <taxon>Phaeodactylaceae</taxon>
        <taxon>Phaeodactylum</taxon>
    </lineage>
</organism>
<gene>
    <name evidence="3" type="ORF">PTTT1_LOCUS9442</name>
</gene>
<proteinExistence type="predicted"/>
<dbReference type="InterPro" id="IPR036322">
    <property type="entry name" value="WD40_repeat_dom_sf"/>
</dbReference>
<sequence>MNDMNRNFEESVGTFYDPGSMYAAAPIDFTLYSGSQGVDLGYRHYQSSACDSNFGVEPSPYDEWNGSDAAADTEAGCYSPLGAFKPQIYGVPVSAIAYDGTFEAMYVASVTQSMCSRFNGHRASVLAMHQTTDGSVYSSVAGHPEGPGHILNNIYDSVYGMTPSMSTAGLPGYRHVPKHAFKPPYGTNDPMLPGVGSRGNHHIGINSLVPTMNGYVASVSPAGVRVHSHGGLQVADYHVEGMICGTQHPSHDPSLVTHMTVGGLAIPREKGSHTSNYQMLCLDLWQGLRVVSSFTIARNTKNVSCTAVACSNSKGSILAGCSDGHVRMLDGQLREVARLKSHFGGVADITVSSDGNLLATVGFGSRVAKSTKGQLYGFPDPAVFIYDIRYLGRGGIPHPFAGLNGGPRYVTFLPEVQGLPSNRLLVASGQVGGGLQMIVPFEEPSNAGSSFILPHLNMNESISSMTVADDKLALGTSQGSILQYRMAGFHHTIDSHGLRRGAFVPSTLHAKSTKEPNDLLPEETRKTKQVLSLPSLVPPSPAISVDTSVLLKGSPNARSGESEQLKALFSIYTMVADPILSMICDSRDEAATSFGRLASTATIEQSKLKVSSILLDRASHNVDFLETIPTSDLKLNLFHDHRSDNVKISPTRKALLSNPNKFLYSSVLFTTAYEESLNRSKITGRKHRKEESSRDEKESLMRIPPRYQLTLRSSGKFAASFNYAEFNQSGILPGWDYPPTMPNAFVPPVLMVLYFIPEVRSSVAQLRLEKFTSKQLSLSPELAFLFHRIERISAFAMIYPTYSDTTLPTRLGIWAPLNFLSILQEMPEAEQLQILDGSPAAVDTFRRPEAFYRFLLYQLDKEMCRKTEPKLLDPLVGISFTSVNEFLSGTVSPTASSTRSLTVDLCYDPFVGMNKNGTRSSGPVRFSTVLQHTLYRETRLRAWNQISKSYETIVQRKMATSLPAILSLSSACAGRDETEGLALWRGSNSSNGHWLPEMIEIELEESGNVVVWELLEDKSTGKEEWIECSGRSSSTPARASTILERRKTRGTKRRYRLDAVLAIVRDDLDSSCSDEVAGLISNGQYGHHVVFARLGKDHHRSLASQQLGTLQQMDHDCDKNDIFRDTLAASRFDKRIYEKRVELAEKMVETLSIDSSSEDVWLLFNGYVVSKTNIKDAKAFDVKYKEPSLVVFRALDSPISSINVTDISFVSPDVLRTHSITNGSLSRHSLSQNVDMLPGKGELIAFDAEFVSVQDEDYSLTESGSKVTLRETRHALARISALCRDEAVLFDDYVLPVEPVVDYLTRFSGIVESDLHPKHSPHHLIGTRAAYLKLRCLVERGCIFVGHGLSGDFWTANLAVPENQIIDTVEIYHKPAHRYVSLRFLTNFVLKRDMQQDVHDSLEDARAAMELYQTSIALKQQGKFDMLLDDLYEYGQKADWKLGIERGR</sequence>
<dbReference type="InterPro" id="IPR028881">
    <property type="entry name" value="PAN2_UCH_dom"/>
</dbReference>
<dbReference type="GO" id="GO:0004535">
    <property type="term" value="F:poly(A)-specific ribonuclease activity"/>
    <property type="evidence" value="ECO:0007669"/>
    <property type="project" value="TreeGrafter"/>
</dbReference>
<dbReference type="SUPFAM" id="SSF53098">
    <property type="entry name" value="Ribonuclease H-like"/>
    <property type="match status" value="1"/>
</dbReference>
<dbReference type="Proteomes" id="UP000836788">
    <property type="component" value="Chromosome 11"/>
</dbReference>
<dbReference type="Pfam" id="PF00929">
    <property type="entry name" value="RNase_T"/>
    <property type="match status" value="1"/>
</dbReference>
<dbReference type="GO" id="GO:0000289">
    <property type="term" value="P:nuclear-transcribed mRNA poly(A) tail shortening"/>
    <property type="evidence" value="ECO:0007669"/>
    <property type="project" value="TreeGrafter"/>
</dbReference>
<dbReference type="SUPFAM" id="SSF50978">
    <property type="entry name" value="WD40 repeat-like"/>
    <property type="match status" value="1"/>
</dbReference>
<dbReference type="SMART" id="SM00479">
    <property type="entry name" value="EXOIII"/>
    <property type="match status" value="1"/>
</dbReference>
<dbReference type="EMBL" id="OU594952">
    <property type="protein sequence ID" value="CAG9279236.1"/>
    <property type="molecule type" value="Genomic_DNA"/>
</dbReference>
<dbReference type="Gene3D" id="3.90.70.10">
    <property type="entry name" value="Cysteine proteinases"/>
    <property type="match status" value="1"/>
</dbReference>
<dbReference type="InterPro" id="IPR036397">
    <property type="entry name" value="RNaseH_sf"/>
</dbReference>
<dbReference type="GO" id="GO:0003676">
    <property type="term" value="F:nucleic acid binding"/>
    <property type="evidence" value="ECO:0007669"/>
    <property type="project" value="InterPro"/>
</dbReference>
<dbReference type="Gene3D" id="3.30.420.10">
    <property type="entry name" value="Ribonuclease H-like superfamily/Ribonuclease H"/>
    <property type="match status" value="1"/>
</dbReference>
<name>A0A8J9S1S7_PHATR</name>
<dbReference type="PANTHER" id="PTHR15728">
    <property type="entry name" value="DEADENYLATION COMPLEX CATALYTIC SUBUNIT PAN2"/>
    <property type="match status" value="1"/>
</dbReference>
<feature type="domain" description="Exonuclease" evidence="2">
    <location>
        <begin position="1242"/>
        <end position="1421"/>
    </location>
</feature>
<dbReference type="PANTHER" id="PTHR15728:SF0">
    <property type="entry name" value="PAN2-PAN3 DEADENYLATION COMPLEX CATALYTIC SUBUNIT PAN2"/>
    <property type="match status" value="1"/>
</dbReference>
<evidence type="ECO:0000256" key="1">
    <source>
        <dbReference type="SAM" id="MobiDB-lite"/>
    </source>
</evidence>
<evidence type="ECO:0000313" key="3">
    <source>
        <dbReference type="EMBL" id="CAG9279236.1"/>
    </source>
</evidence>
<dbReference type="InterPro" id="IPR050785">
    <property type="entry name" value="PAN2-PAN3_catalytic_subunit"/>
</dbReference>
<feature type="compositionally biased region" description="Basic and acidic residues" evidence="1">
    <location>
        <begin position="689"/>
        <end position="699"/>
    </location>
</feature>
<dbReference type="GO" id="GO:0000932">
    <property type="term" value="C:P-body"/>
    <property type="evidence" value="ECO:0007669"/>
    <property type="project" value="TreeGrafter"/>
</dbReference>
<evidence type="ECO:0000259" key="2">
    <source>
        <dbReference type="SMART" id="SM00479"/>
    </source>
</evidence>
<dbReference type="InterPro" id="IPR015943">
    <property type="entry name" value="WD40/YVTN_repeat-like_dom_sf"/>
</dbReference>
<dbReference type="GO" id="GO:0031251">
    <property type="term" value="C:PAN complex"/>
    <property type="evidence" value="ECO:0007669"/>
    <property type="project" value="TreeGrafter"/>
</dbReference>
<dbReference type="Gene3D" id="2.130.10.10">
    <property type="entry name" value="YVTN repeat-like/Quinoprotein amine dehydrogenase"/>
    <property type="match status" value="1"/>
</dbReference>
<accession>A0A8J9S1S7</accession>
<protein>
    <recommendedName>
        <fullName evidence="2">Exonuclease domain-containing protein</fullName>
    </recommendedName>
</protein>
<feature type="region of interest" description="Disordered" evidence="1">
    <location>
        <begin position="680"/>
        <end position="699"/>
    </location>
</feature>
<dbReference type="InterPro" id="IPR012337">
    <property type="entry name" value="RNaseH-like_sf"/>
</dbReference>
<reference evidence="3" key="1">
    <citation type="submission" date="2022-02" db="EMBL/GenBank/DDBJ databases">
        <authorList>
            <person name="Giguere J D."/>
        </authorList>
    </citation>
    <scope>NUCLEOTIDE SEQUENCE</scope>
    <source>
        <strain evidence="3">CCAP 1055/1</strain>
    </source>
</reference>
<dbReference type="Pfam" id="PF13423">
    <property type="entry name" value="UCH_1"/>
    <property type="match status" value="1"/>
</dbReference>